<comment type="caution">
    <text evidence="3">The sequence shown here is derived from an EMBL/GenBank/DDBJ whole genome shotgun (WGS) entry which is preliminary data.</text>
</comment>
<dbReference type="Proteomes" id="UP000323924">
    <property type="component" value="Unassembled WGS sequence"/>
</dbReference>
<feature type="transmembrane region" description="Helical" evidence="1">
    <location>
        <begin position="138"/>
        <end position="157"/>
    </location>
</feature>
<feature type="transmembrane region" description="Helical" evidence="1">
    <location>
        <begin position="26"/>
        <end position="47"/>
    </location>
</feature>
<dbReference type="EMBL" id="VWPC01000003">
    <property type="protein sequence ID" value="KAA5845205.1"/>
    <property type="molecule type" value="Genomic_DNA"/>
</dbReference>
<accession>A0AB34CCT2</accession>
<proteinExistence type="predicted"/>
<dbReference type="GO" id="GO:0004190">
    <property type="term" value="F:aspartic-type endopeptidase activity"/>
    <property type="evidence" value="ECO:0007669"/>
    <property type="project" value="InterPro"/>
</dbReference>
<sequence length="165" mass="17680">MQHWILLAWLGLCAVQDIRQRHLANGLTLGVALLALGYLLWAGNTWLGADAVQGGRALLLALLLTVPGYVLGRMGGGDVKLLAALGLASDPLHLLGTFIGAALASGLWWLLAPRLLPAADQPLARSLQYLDPRQGQKFAFAPFVLVGMALTLLWARYSCRLSLCT</sequence>
<dbReference type="InterPro" id="IPR000045">
    <property type="entry name" value="Prepilin_IV_endopep_pep"/>
</dbReference>
<feature type="domain" description="Prepilin type IV endopeptidase peptidase" evidence="2">
    <location>
        <begin position="4"/>
        <end position="109"/>
    </location>
</feature>
<keyword evidence="1" id="KW-0812">Transmembrane</keyword>
<gene>
    <name evidence="3" type="ORF">F2A38_02830</name>
</gene>
<evidence type="ECO:0000313" key="4">
    <source>
        <dbReference type="Proteomes" id="UP000323924"/>
    </source>
</evidence>
<keyword evidence="1" id="KW-0472">Membrane</keyword>
<feature type="transmembrane region" description="Helical" evidence="1">
    <location>
        <begin position="54"/>
        <end position="72"/>
    </location>
</feature>
<dbReference type="Gene3D" id="1.20.120.1220">
    <property type="match status" value="1"/>
</dbReference>
<feature type="transmembrane region" description="Helical" evidence="1">
    <location>
        <begin position="92"/>
        <end position="117"/>
    </location>
</feature>
<dbReference type="GO" id="GO:0016020">
    <property type="term" value="C:membrane"/>
    <property type="evidence" value="ECO:0007669"/>
    <property type="project" value="InterPro"/>
</dbReference>
<keyword evidence="1" id="KW-1133">Transmembrane helix</keyword>
<dbReference type="RefSeq" id="WP_053259497.1">
    <property type="nucleotide sequence ID" value="NZ_CP118141.1"/>
</dbReference>
<dbReference type="GeneID" id="93401263"/>
<dbReference type="AlphaFoldDB" id="A0AB34CCT2"/>
<evidence type="ECO:0000259" key="2">
    <source>
        <dbReference type="Pfam" id="PF01478"/>
    </source>
</evidence>
<reference evidence="3 4" key="1">
    <citation type="submission" date="2019-09" db="EMBL/GenBank/DDBJ databases">
        <authorList>
            <person name="Vacheron J."/>
            <person name="Dubost A."/>
            <person name="Prigent-Combaret C."/>
            <person name="Muller D."/>
        </authorList>
    </citation>
    <scope>NUCLEOTIDE SEQUENCE [LARGE SCALE GENOMIC DNA]</scope>
    <source>
        <strain evidence="3 4">JV497</strain>
    </source>
</reference>
<protein>
    <submittedName>
        <fullName evidence="3">Prepilin peptidase</fullName>
    </submittedName>
</protein>
<dbReference type="Pfam" id="PF01478">
    <property type="entry name" value="Peptidase_A24"/>
    <property type="match status" value="1"/>
</dbReference>
<evidence type="ECO:0000313" key="3">
    <source>
        <dbReference type="EMBL" id="KAA5845205.1"/>
    </source>
</evidence>
<organism evidence="3 4">
    <name type="scientific">Pseudomonas chlororaphis</name>
    <dbReference type="NCBI Taxonomy" id="587753"/>
    <lineage>
        <taxon>Bacteria</taxon>
        <taxon>Pseudomonadati</taxon>
        <taxon>Pseudomonadota</taxon>
        <taxon>Gammaproteobacteria</taxon>
        <taxon>Pseudomonadales</taxon>
        <taxon>Pseudomonadaceae</taxon>
        <taxon>Pseudomonas</taxon>
    </lineage>
</organism>
<name>A0AB34CCT2_9PSED</name>
<evidence type="ECO:0000256" key="1">
    <source>
        <dbReference type="SAM" id="Phobius"/>
    </source>
</evidence>